<dbReference type="Proteomes" id="UP000663852">
    <property type="component" value="Unassembled WGS sequence"/>
</dbReference>
<dbReference type="AlphaFoldDB" id="A0A815LP46"/>
<evidence type="ECO:0000256" key="4">
    <source>
        <dbReference type="ARBA" id="ARBA00023136"/>
    </source>
</evidence>
<evidence type="ECO:0000256" key="5">
    <source>
        <dbReference type="SAM" id="Phobius"/>
    </source>
</evidence>
<dbReference type="InterPro" id="IPR036259">
    <property type="entry name" value="MFS_trans_sf"/>
</dbReference>
<organism evidence="6 7">
    <name type="scientific">Adineta ricciae</name>
    <name type="common">Rotifer</name>
    <dbReference type="NCBI Taxonomy" id="249248"/>
    <lineage>
        <taxon>Eukaryota</taxon>
        <taxon>Metazoa</taxon>
        <taxon>Spiralia</taxon>
        <taxon>Gnathifera</taxon>
        <taxon>Rotifera</taxon>
        <taxon>Eurotatoria</taxon>
        <taxon>Bdelloidea</taxon>
        <taxon>Adinetida</taxon>
        <taxon>Adinetidae</taxon>
        <taxon>Adineta</taxon>
    </lineage>
</organism>
<keyword evidence="2 5" id="KW-0812">Transmembrane</keyword>
<feature type="transmembrane region" description="Helical" evidence="5">
    <location>
        <begin position="64"/>
        <end position="84"/>
    </location>
</feature>
<comment type="subcellular location">
    <subcellularLocation>
        <location evidence="1">Membrane</location>
        <topology evidence="1">Multi-pass membrane protein</topology>
    </subcellularLocation>
</comment>
<dbReference type="InterPro" id="IPR011701">
    <property type="entry name" value="MFS"/>
</dbReference>
<dbReference type="Gene3D" id="1.20.1250.20">
    <property type="entry name" value="MFS general substrate transporter like domains"/>
    <property type="match status" value="2"/>
</dbReference>
<dbReference type="OrthoDB" id="422206at2759"/>
<feature type="transmembrane region" description="Helical" evidence="5">
    <location>
        <begin position="24"/>
        <end position="44"/>
    </location>
</feature>
<feature type="transmembrane region" description="Helical" evidence="5">
    <location>
        <begin position="193"/>
        <end position="213"/>
    </location>
</feature>
<dbReference type="PANTHER" id="PTHR10924">
    <property type="entry name" value="MAJOR FACILITATOR SUPERFAMILY PROTEIN-RELATED"/>
    <property type="match status" value="1"/>
</dbReference>
<gene>
    <name evidence="6" type="ORF">EDS130_LOCUS36349</name>
</gene>
<dbReference type="Pfam" id="PF07690">
    <property type="entry name" value="MFS_1"/>
    <property type="match status" value="1"/>
</dbReference>
<evidence type="ECO:0000313" key="7">
    <source>
        <dbReference type="Proteomes" id="UP000663852"/>
    </source>
</evidence>
<dbReference type="GO" id="GO:0022857">
    <property type="term" value="F:transmembrane transporter activity"/>
    <property type="evidence" value="ECO:0007669"/>
    <property type="project" value="InterPro"/>
</dbReference>
<comment type="caution">
    <text evidence="6">The sequence shown here is derived from an EMBL/GenBank/DDBJ whole genome shotgun (WGS) entry which is preliminary data.</text>
</comment>
<dbReference type="SUPFAM" id="SSF103473">
    <property type="entry name" value="MFS general substrate transporter"/>
    <property type="match status" value="1"/>
</dbReference>
<dbReference type="GO" id="GO:0016020">
    <property type="term" value="C:membrane"/>
    <property type="evidence" value="ECO:0007669"/>
    <property type="project" value="UniProtKB-SubCell"/>
</dbReference>
<keyword evidence="4 5" id="KW-0472">Membrane</keyword>
<feature type="transmembrane region" description="Helical" evidence="5">
    <location>
        <begin position="413"/>
        <end position="433"/>
    </location>
</feature>
<feature type="transmembrane region" description="Helical" evidence="5">
    <location>
        <begin position="168"/>
        <end position="187"/>
    </location>
</feature>
<feature type="transmembrane region" description="Helical" evidence="5">
    <location>
        <begin position="343"/>
        <end position="367"/>
    </location>
</feature>
<dbReference type="EMBL" id="CAJNOJ010000336">
    <property type="protein sequence ID" value="CAF1405807.1"/>
    <property type="molecule type" value="Genomic_DNA"/>
</dbReference>
<feature type="transmembrane region" description="Helical" evidence="5">
    <location>
        <begin position="91"/>
        <end position="114"/>
    </location>
</feature>
<feature type="transmembrane region" description="Helical" evidence="5">
    <location>
        <begin position="305"/>
        <end position="331"/>
    </location>
</feature>
<keyword evidence="3 5" id="KW-1133">Transmembrane helix</keyword>
<name>A0A815LP46_ADIRI</name>
<dbReference type="PANTHER" id="PTHR10924:SF27">
    <property type="entry name" value="SOLUTE CARRIER FAMILY 49 MEMBER 4"/>
    <property type="match status" value="1"/>
</dbReference>
<feature type="transmembrane region" description="Helical" evidence="5">
    <location>
        <begin position="439"/>
        <end position="462"/>
    </location>
</feature>
<evidence type="ECO:0000256" key="3">
    <source>
        <dbReference type="ARBA" id="ARBA00022989"/>
    </source>
</evidence>
<reference evidence="6" key="1">
    <citation type="submission" date="2021-02" db="EMBL/GenBank/DDBJ databases">
        <authorList>
            <person name="Nowell W R."/>
        </authorList>
    </citation>
    <scope>NUCLEOTIDE SEQUENCE</scope>
</reference>
<evidence type="ECO:0000256" key="2">
    <source>
        <dbReference type="ARBA" id="ARBA00022692"/>
    </source>
</evidence>
<feature type="transmembrane region" description="Helical" evidence="5">
    <location>
        <begin position="254"/>
        <end position="276"/>
    </location>
</feature>
<accession>A0A815LP46</accession>
<sequence length="488" mass="53324">MSASAVVFPPSLNSNVYVAYRQRFYILGVFSFLAFNQCAFWLTFSPISPSTQTYYGIPSATVDLLLNWGPIIFIPCLPFVYLLLNRKNGLRYTVLILSIACFLATFLRIIPSLVTSPSSPHFKSISLPFIHAGQIINAACGPLVMAPVSQLSCLWFSPNERTRATTMAIMANIFGGTISFLINPAIVSHPSKIPHLLYFHLGLASLAGLLAIIHFPSQPPTPPSAAGELLMNENSEISSLKAYKDGFIQCMTNLSFVLLSTAGGVLSGTFAVWTSLFSSILAPEHYSETQAGNSFVFFVVRIRKYISSCVGWFGFAASLAGILGALCLSALVDRPRFRRSLKLFMLICFIGCFLSVLCFQFCVRTVFSDKPLVSSASILIGFSLSFAGLFQGASSPLVYESAAEIMFPLPESLSASILVQWNNIACVILLFVASQKYKLVNLLVLIVIAVAILMISFARVTYKRQDEDSRKTAAIAVQSFDLDSQVPE</sequence>
<feature type="transmembrane region" description="Helical" evidence="5">
    <location>
        <begin position="134"/>
        <end position="156"/>
    </location>
</feature>
<dbReference type="InterPro" id="IPR049680">
    <property type="entry name" value="FLVCR1-2_SLC49-like"/>
</dbReference>
<evidence type="ECO:0000256" key="1">
    <source>
        <dbReference type="ARBA" id="ARBA00004141"/>
    </source>
</evidence>
<evidence type="ECO:0000313" key="6">
    <source>
        <dbReference type="EMBL" id="CAF1405807.1"/>
    </source>
</evidence>
<feature type="transmembrane region" description="Helical" evidence="5">
    <location>
        <begin position="373"/>
        <end position="392"/>
    </location>
</feature>
<protein>
    <submittedName>
        <fullName evidence="6">Uncharacterized protein</fullName>
    </submittedName>
</protein>
<proteinExistence type="predicted"/>